<evidence type="ECO:0000313" key="2">
    <source>
        <dbReference type="Proteomes" id="UP000830835"/>
    </source>
</evidence>
<organism evidence="1 2">
    <name type="scientific">Thermostichus vulcanus str. 'Rupite'</name>
    <dbReference type="NCBI Taxonomy" id="2813851"/>
    <lineage>
        <taxon>Bacteria</taxon>
        <taxon>Bacillati</taxon>
        <taxon>Cyanobacteriota</taxon>
        <taxon>Cyanophyceae</taxon>
        <taxon>Thermostichales</taxon>
        <taxon>Thermostichaceae</taxon>
        <taxon>Thermostichus</taxon>
    </lineage>
</organism>
<dbReference type="EMBL" id="JAFIRA010000010">
    <property type="protein sequence ID" value="MCJ2542400.1"/>
    <property type="molecule type" value="Genomic_DNA"/>
</dbReference>
<comment type="caution">
    <text evidence="1">The sequence shown here is derived from an EMBL/GenBank/DDBJ whole genome shotgun (WGS) entry which is preliminary data.</text>
</comment>
<dbReference type="NCBIfam" id="TIGR02710">
    <property type="entry name" value="TIGR02710 family CRISPR-associated CARF protein"/>
    <property type="match status" value="1"/>
</dbReference>
<accession>A0ABT0C9E7</accession>
<dbReference type="Pfam" id="PF09670">
    <property type="entry name" value="Cas_Cas02710"/>
    <property type="match status" value="1"/>
</dbReference>
<protein>
    <submittedName>
        <fullName evidence="1">TIGR02710 family CRISPR-associated protein</fullName>
    </submittedName>
</protein>
<evidence type="ECO:0000313" key="1">
    <source>
        <dbReference type="EMBL" id="MCJ2542400.1"/>
    </source>
</evidence>
<dbReference type="InterPro" id="IPR014082">
    <property type="entry name" value="CRISPR-assoc_prot_Cas02710"/>
</dbReference>
<reference evidence="1" key="1">
    <citation type="submission" date="2021-02" db="EMBL/GenBank/DDBJ databases">
        <title>The CRISPR/cas machinery reduction and long-range gene transfer in the hot spring cyanobacterium Synechococcus.</title>
        <authorList>
            <person name="Dvorak P."/>
            <person name="Jahodarova E."/>
            <person name="Hasler P."/>
            <person name="Poulickova A."/>
        </authorList>
    </citation>
    <scope>NUCLEOTIDE SEQUENCE</scope>
    <source>
        <strain evidence="1">Rupite</strain>
    </source>
</reference>
<dbReference type="RefSeq" id="WP_244349643.1">
    <property type="nucleotide sequence ID" value="NZ_JAFIRA010000010.1"/>
</dbReference>
<keyword evidence="2" id="KW-1185">Reference proteome</keyword>
<gene>
    <name evidence="1" type="ORF">JX360_05685</name>
</gene>
<dbReference type="Proteomes" id="UP000830835">
    <property type="component" value="Unassembled WGS sequence"/>
</dbReference>
<proteinExistence type="predicted"/>
<sequence length="441" mass="49411">MALVSMKTVLFVTVGGSPPPIITAIKKLNPERVIFVCSSTTVSQVTGSGTPCEIHKGSDVIERLPNIPTQANLGERFDPEQDVVVLESLDDLSECYRVIAAKMAEIRQDPGNIVQADYTGGTKTMSLALGLAGLDYEAKLFLTTGERTDTVRVNRGEMTMQVSLTPVMVERLLKQKVPPLVAQYNYPAALVELENLVVAQGMMPDDSRRVRNHRSLCLALDAWDRFDHLEAWAYLQPLMKQKWIQPLGLFLKRVMSSRGLIDPEFDGSQGSPGHGYEIVEDLLLNAERRASQQRFDDAVGRIYRALELLAQVRLKQKYEIETGNVDPQRLPEALRTHYQNRQGKIEIALRKSYELLSQLGGDPLGKLFQERQSLIADALQVRNHSLFAHGFQPITQSDYQKMQGSLVAFIREGVQLLAAELNFKKSSSSPQFPQDFLFEQP</sequence>
<name>A0ABT0C9E7_THEVL</name>
<dbReference type="Gene3D" id="3.40.50.10770">
    <property type="entry name" value="Hypothetical protein VC1899 like domain (Restriction endonuclease-like)"/>
    <property type="match status" value="1"/>
</dbReference>